<organism evidence="2 3">
    <name type="scientific">Euroglyphus maynei</name>
    <name type="common">Mayne's house dust mite</name>
    <dbReference type="NCBI Taxonomy" id="6958"/>
    <lineage>
        <taxon>Eukaryota</taxon>
        <taxon>Metazoa</taxon>
        <taxon>Ecdysozoa</taxon>
        <taxon>Arthropoda</taxon>
        <taxon>Chelicerata</taxon>
        <taxon>Arachnida</taxon>
        <taxon>Acari</taxon>
        <taxon>Acariformes</taxon>
        <taxon>Sarcoptiformes</taxon>
        <taxon>Astigmata</taxon>
        <taxon>Psoroptidia</taxon>
        <taxon>Analgoidea</taxon>
        <taxon>Pyroglyphidae</taxon>
        <taxon>Pyroglyphinae</taxon>
        <taxon>Euroglyphus</taxon>
    </lineage>
</organism>
<dbReference type="GO" id="GO:0071897">
    <property type="term" value="P:DNA biosynthetic process"/>
    <property type="evidence" value="ECO:0007669"/>
    <property type="project" value="UniProtKB-ARBA"/>
</dbReference>
<dbReference type="Proteomes" id="UP000194236">
    <property type="component" value="Unassembled WGS sequence"/>
</dbReference>
<comment type="caution">
    <text evidence="2">The sequence shown here is derived from an EMBL/GenBank/DDBJ whole genome shotgun (WGS) entry which is preliminary data.</text>
</comment>
<feature type="non-terminal residue" evidence="2">
    <location>
        <position position="255"/>
    </location>
</feature>
<protein>
    <recommendedName>
        <fullName evidence="1">Reverse transcriptase domain-containing protein</fullName>
    </recommendedName>
</protein>
<dbReference type="InterPro" id="IPR043128">
    <property type="entry name" value="Rev_trsase/Diguanyl_cyclase"/>
</dbReference>
<dbReference type="Gene3D" id="3.30.70.270">
    <property type="match status" value="1"/>
</dbReference>
<gene>
    <name evidence="2" type="ORF">BLA29_009361</name>
</gene>
<keyword evidence="3" id="KW-1185">Reference proteome</keyword>
<dbReference type="Pfam" id="PF05380">
    <property type="entry name" value="Peptidase_A17"/>
    <property type="match status" value="1"/>
</dbReference>
<feature type="domain" description="Reverse transcriptase" evidence="1">
    <location>
        <begin position="1"/>
        <end position="185"/>
    </location>
</feature>
<dbReference type="InterPro" id="IPR043502">
    <property type="entry name" value="DNA/RNA_pol_sf"/>
</dbReference>
<dbReference type="Pfam" id="PF00078">
    <property type="entry name" value="RVT_1"/>
    <property type="match status" value="1"/>
</dbReference>
<dbReference type="PANTHER" id="PTHR47331">
    <property type="entry name" value="PHD-TYPE DOMAIN-CONTAINING PROTEIN"/>
    <property type="match status" value="1"/>
</dbReference>
<evidence type="ECO:0000259" key="1">
    <source>
        <dbReference type="PROSITE" id="PS50878"/>
    </source>
</evidence>
<dbReference type="EMBL" id="MUJZ01000317">
    <property type="protein sequence ID" value="OTF84173.1"/>
    <property type="molecule type" value="Genomic_DNA"/>
</dbReference>
<dbReference type="PROSITE" id="PS50878">
    <property type="entry name" value="RT_POL"/>
    <property type="match status" value="1"/>
</dbReference>
<dbReference type="InterPro" id="IPR008042">
    <property type="entry name" value="Retrotrans_Pao"/>
</dbReference>
<sequence>MPHFVIKRDDKNTTKYRMVFNASHGKQPLNRAIFKGVTSWSIIRSLINFRIKAIGVISDIQSAFHNIEIQHEHRDFVKFLWLEPNGRLICYRFNRLPFGLSSSPFILYAVIIHHLQKFEVKFPITVHMVRQGLYVDDLIFSANDTIEVETIRNQCLAIFDDASMKLRKWRTSNADLNNQWNDQLAEAKVLGMEWTKNDDLRVSIPDWDENLAVTKRQLVSYMASIYDPCGLVLASTLRLKLAIHDVWTEGLDWDD</sequence>
<accession>A0A1Y3BWK5</accession>
<dbReference type="InterPro" id="IPR000477">
    <property type="entry name" value="RT_dom"/>
</dbReference>
<evidence type="ECO:0000313" key="2">
    <source>
        <dbReference type="EMBL" id="OTF84173.1"/>
    </source>
</evidence>
<name>A0A1Y3BWK5_EURMA</name>
<evidence type="ECO:0000313" key="3">
    <source>
        <dbReference type="Proteomes" id="UP000194236"/>
    </source>
</evidence>
<dbReference type="OrthoDB" id="6510057at2759"/>
<reference evidence="2 3" key="1">
    <citation type="submission" date="2017-03" db="EMBL/GenBank/DDBJ databases">
        <title>Genome Survey of Euroglyphus maynei.</title>
        <authorList>
            <person name="Arlian L.G."/>
            <person name="Morgan M.S."/>
            <person name="Rider S.D."/>
        </authorList>
    </citation>
    <scope>NUCLEOTIDE SEQUENCE [LARGE SCALE GENOMIC DNA]</scope>
    <source>
        <strain evidence="2">Arlian Lab</strain>
        <tissue evidence="2">Whole body</tissue>
    </source>
</reference>
<dbReference type="AlphaFoldDB" id="A0A1Y3BWK5"/>
<proteinExistence type="predicted"/>
<dbReference type="SUPFAM" id="SSF56672">
    <property type="entry name" value="DNA/RNA polymerases"/>
    <property type="match status" value="1"/>
</dbReference>